<evidence type="ECO:0000256" key="1">
    <source>
        <dbReference type="SAM" id="Phobius"/>
    </source>
</evidence>
<name>A0ABT4J5I5_9RHOB</name>
<protein>
    <submittedName>
        <fullName evidence="2">HupE/UreJ family protein</fullName>
    </submittedName>
</protein>
<organism evidence="2 3">
    <name type="scientific">Paracoccus benzoatiresistens</name>
    <dbReference type="NCBI Taxonomy" id="2997341"/>
    <lineage>
        <taxon>Bacteria</taxon>
        <taxon>Pseudomonadati</taxon>
        <taxon>Pseudomonadota</taxon>
        <taxon>Alphaproteobacteria</taxon>
        <taxon>Rhodobacterales</taxon>
        <taxon>Paracoccaceae</taxon>
        <taxon>Paracoccus</taxon>
    </lineage>
</organism>
<feature type="transmembrane region" description="Helical" evidence="1">
    <location>
        <begin position="34"/>
        <end position="51"/>
    </location>
</feature>
<feature type="transmembrane region" description="Helical" evidence="1">
    <location>
        <begin position="63"/>
        <end position="87"/>
    </location>
</feature>
<reference evidence="2" key="1">
    <citation type="submission" date="2022-12" db="EMBL/GenBank/DDBJ databases">
        <title>Paracoccus sp. EF6 isolated from a lake water.</title>
        <authorList>
            <person name="Liu H."/>
        </authorList>
    </citation>
    <scope>NUCLEOTIDE SEQUENCE</scope>
    <source>
        <strain evidence="2">EF6</strain>
    </source>
</reference>
<dbReference type="InterPro" id="IPR007038">
    <property type="entry name" value="HupE_UreJ"/>
</dbReference>
<evidence type="ECO:0000313" key="2">
    <source>
        <dbReference type="EMBL" id="MCZ0962354.1"/>
    </source>
</evidence>
<evidence type="ECO:0000313" key="3">
    <source>
        <dbReference type="Proteomes" id="UP001149822"/>
    </source>
</evidence>
<comment type="caution">
    <text evidence="2">The sequence shown here is derived from an EMBL/GenBank/DDBJ whole genome shotgun (WGS) entry which is preliminary data.</text>
</comment>
<accession>A0ABT4J5I5</accession>
<feature type="transmembrane region" description="Helical" evidence="1">
    <location>
        <begin position="94"/>
        <end position="114"/>
    </location>
</feature>
<sequence>MGVAGLPLPGVETGIAASAVVLGMAVVLARRPPLWVAAAVVSFFAVFHGHAHATEMPDAANPVAYAAGFVLGTGLLHLAGIALGLFVHSPGGLLAVRALGGVIGATGFGFLAGVL</sequence>
<dbReference type="Proteomes" id="UP001149822">
    <property type="component" value="Unassembled WGS sequence"/>
</dbReference>
<feature type="transmembrane region" description="Helical" evidence="1">
    <location>
        <begin position="6"/>
        <end position="27"/>
    </location>
</feature>
<dbReference type="Pfam" id="PF04955">
    <property type="entry name" value="HupE_UreJ"/>
    <property type="match status" value="1"/>
</dbReference>
<proteinExistence type="predicted"/>
<keyword evidence="1" id="KW-1133">Transmembrane helix</keyword>
<keyword evidence="1" id="KW-0472">Membrane</keyword>
<dbReference type="RefSeq" id="WP_268942373.1">
    <property type="nucleotide sequence ID" value="NZ_JAPTYD010000015.1"/>
</dbReference>
<dbReference type="EMBL" id="JAPTYD010000015">
    <property type="protein sequence ID" value="MCZ0962354.1"/>
    <property type="molecule type" value="Genomic_DNA"/>
</dbReference>
<keyword evidence="1" id="KW-0812">Transmembrane</keyword>
<gene>
    <name evidence="2" type="ORF">OU682_12060</name>
</gene>
<keyword evidence="3" id="KW-1185">Reference proteome</keyword>